<dbReference type="EMBL" id="GGEC01080057">
    <property type="protein sequence ID" value="MBX60541.1"/>
    <property type="molecule type" value="Transcribed_RNA"/>
</dbReference>
<accession>A0A2P2Q0M3</accession>
<dbReference type="AlphaFoldDB" id="A0A2P2Q0M3"/>
<proteinExistence type="predicted"/>
<sequence length="29" mass="3640">MPEGYENLVRKARSYRLIDYLLYIIHYIH</sequence>
<name>A0A2P2Q0M3_RHIMU</name>
<organism evidence="1">
    <name type="scientific">Rhizophora mucronata</name>
    <name type="common">Asiatic mangrove</name>
    <dbReference type="NCBI Taxonomy" id="61149"/>
    <lineage>
        <taxon>Eukaryota</taxon>
        <taxon>Viridiplantae</taxon>
        <taxon>Streptophyta</taxon>
        <taxon>Embryophyta</taxon>
        <taxon>Tracheophyta</taxon>
        <taxon>Spermatophyta</taxon>
        <taxon>Magnoliopsida</taxon>
        <taxon>eudicotyledons</taxon>
        <taxon>Gunneridae</taxon>
        <taxon>Pentapetalae</taxon>
        <taxon>rosids</taxon>
        <taxon>fabids</taxon>
        <taxon>Malpighiales</taxon>
        <taxon>Rhizophoraceae</taxon>
        <taxon>Rhizophora</taxon>
    </lineage>
</organism>
<reference evidence="1" key="1">
    <citation type="submission" date="2018-02" db="EMBL/GenBank/DDBJ databases">
        <title>Rhizophora mucronata_Transcriptome.</title>
        <authorList>
            <person name="Meera S.P."/>
            <person name="Sreeshan A."/>
            <person name="Augustine A."/>
        </authorList>
    </citation>
    <scope>NUCLEOTIDE SEQUENCE</scope>
    <source>
        <tissue evidence="1">Leaf</tissue>
    </source>
</reference>
<evidence type="ECO:0000313" key="1">
    <source>
        <dbReference type="EMBL" id="MBX60541.1"/>
    </source>
</evidence>
<protein>
    <submittedName>
        <fullName evidence="1">Uncharacterized protein</fullName>
    </submittedName>
</protein>